<dbReference type="InterPro" id="IPR001789">
    <property type="entry name" value="Sig_transdc_resp-reg_receiver"/>
</dbReference>
<dbReference type="InterPro" id="IPR000700">
    <property type="entry name" value="PAS-assoc_C"/>
</dbReference>
<evidence type="ECO:0000256" key="12">
    <source>
        <dbReference type="ARBA" id="ARBA00022840"/>
    </source>
</evidence>
<dbReference type="GO" id="GO:0005886">
    <property type="term" value="C:plasma membrane"/>
    <property type="evidence" value="ECO:0007669"/>
    <property type="project" value="UniProtKB-SubCell"/>
</dbReference>
<dbReference type="Proteomes" id="UP000005824">
    <property type="component" value="Unassembled WGS sequence"/>
</dbReference>
<dbReference type="CDD" id="cd00082">
    <property type="entry name" value="HisKA"/>
    <property type="match status" value="1"/>
</dbReference>
<feature type="transmembrane region" description="Helical" evidence="18">
    <location>
        <begin position="37"/>
        <end position="56"/>
    </location>
</feature>
<dbReference type="GO" id="GO:0005524">
    <property type="term" value="F:ATP binding"/>
    <property type="evidence" value="ECO:0007669"/>
    <property type="project" value="UniProtKB-KW"/>
</dbReference>
<proteinExistence type="predicted"/>
<name>B4D5V2_9BACT</name>
<evidence type="ECO:0000256" key="3">
    <source>
        <dbReference type="ARBA" id="ARBA00012438"/>
    </source>
</evidence>
<feature type="domain" description="PAC" evidence="21">
    <location>
        <begin position="322"/>
        <end position="374"/>
    </location>
</feature>
<dbReference type="InterPro" id="IPR036890">
    <property type="entry name" value="HATPase_C_sf"/>
</dbReference>
<dbReference type="InterPro" id="IPR004358">
    <property type="entry name" value="Sig_transdc_His_kin-like_C"/>
</dbReference>
<dbReference type="PROSITE" id="PS50109">
    <property type="entry name" value="HIS_KIN"/>
    <property type="match status" value="1"/>
</dbReference>
<keyword evidence="15 18" id="KW-0472">Membrane</keyword>
<feature type="domain" description="Histidine kinase" evidence="19">
    <location>
        <begin position="394"/>
        <end position="617"/>
    </location>
</feature>
<evidence type="ECO:0000256" key="13">
    <source>
        <dbReference type="ARBA" id="ARBA00022989"/>
    </source>
</evidence>
<dbReference type="InterPro" id="IPR036097">
    <property type="entry name" value="HisK_dim/P_sf"/>
</dbReference>
<keyword evidence="14" id="KW-0902">Two-component regulatory system</keyword>
<keyword evidence="9" id="KW-0677">Repeat</keyword>
<keyword evidence="10" id="KW-0547">Nucleotide-binding</keyword>
<dbReference type="InterPro" id="IPR035965">
    <property type="entry name" value="PAS-like_dom_sf"/>
</dbReference>
<evidence type="ECO:0000256" key="10">
    <source>
        <dbReference type="ARBA" id="ARBA00022741"/>
    </source>
</evidence>
<feature type="modified residue" description="4-aspartylphosphate" evidence="16">
    <location>
        <position position="688"/>
    </location>
</feature>
<dbReference type="eggNOG" id="COG4191">
    <property type="taxonomic scope" value="Bacteria"/>
</dbReference>
<dbReference type="InterPro" id="IPR005467">
    <property type="entry name" value="His_kinase_dom"/>
</dbReference>
<dbReference type="SUPFAM" id="SSF55874">
    <property type="entry name" value="ATPase domain of HSP90 chaperone/DNA topoisomerase II/histidine kinase"/>
    <property type="match status" value="1"/>
</dbReference>
<evidence type="ECO:0000256" key="11">
    <source>
        <dbReference type="ARBA" id="ARBA00022777"/>
    </source>
</evidence>
<dbReference type="SMART" id="SM00388">
    <property type="entry name" value="HisKA"/>
    <property type="match status" value="1"/>
</dbReference>
<dbReference type="Gene3D" id="2.10.70.100">
    <property type="match status" value="1"/>
</dbReference>
<dbReference type="SMART" id="SM00448">
    <property type="entry name" value="REC"/>
    <property type="match status" value="1"/>
</dbReference>
<keyword evidence="5" id="KW-0997">Cell inner membrane</keyword>
<evidence type="ECO:0000313" key="22">
    <source>
        <dbReference type="EMBL" id="EDY18155.1"/>
    </source>
</evidence>
<evidence type="ECO:0000256" key="1">
    <source>
        <dbReference type="ARBA" id="ARBA00000085"/>
    </source>
</evidence>
<accession>B4D5V2</accession>
<keyword evidence="4" id="KW-1003">Cell membrane</keyword>
<feature type="coiled-coil region" evidence="17">
    <location>
        <begin position="205"/>
        <end position="257"/>
    </location>
</feature>
<dbReference type="EC" id="2.7.13.3" evidence="3"/>
<dbReference type="PANTHER" id="PTHR43065">
    <property type="entry name" value="SENSOR HISTIDINE KINASE"/>
    <property type="match status" value="1"/>
</dbReference>
<evidence type="ECO:0000256" key="16">
    <source>
        <dbReference type="PROSITE-ProRule" id="PRU00169"/>
    </source>
</evidence>
<evidence type="ECO:0000256" key="8">
    <source>
        <dbReference type="ARBA" id="ARBA00022692"/>
    </source>
</evidence>
<dbReference type="SMART" id="SM00387">
    <property type="entry name" value="HATPase_c"/>
    <property type="match status" value="1"/>
</dbReference>
<comment type="subcellular location">
    <subcellularLocation>
        <location evidence="2">Cell inner membrane</location>
        <topology evidence="2">Multi-pass membrane protein</topology>
    </subcellularLocation>
</comment>
<dbReference type="Pfam" id="PF00072">
    <property type="entry name" value="Response_reg"/>
    <property type="match status" value="1"/>
</dbReference>
<evidence type="ECO:0000259" key="20">
    <source>
        <dbReference type="PROSITE" id="PS50110"/>
    </source>
</evidence>
<dbReference type="InParanoid" id="B4D5V2"/>
<dbReference type="Gene3D" id="3.30.565.10">
    <property type="entry name" value="Histidine kinase-like ATPase, C-terminal domain"/>
    <property type="match status" value="1"/>
</dbReference>
<dbReference type="Pfam" id="PF02518">
    <property type="entry name" value="HATPase_c"/>
    <property type="match status" value="1"/>
</dbReference>
<evidence type="ECO:0000256" key="18">
    <source>
        <dbReference type="SAM" id="Phobius"/>
    </source>
</evidence>
<evidence type="ECO:0000256" key="4">
    <source>
        <dbReference type="ARBA" id="ARBA00022475"/>
    </source>
</evidence>
<evidence type="ECO:0000256" key="17">
    <source>
        <dbReference type="SAM" id="Coils"/>
    </source>
</evidence>
<comment type="caution">
    <text evidence="22">The sequence shown here is derived from an EMBL/GenBank/DDBJ whole genome shotgun (WGS) entry which is preliminary data.</text>
</comment>
<dbReference type="PANTHER" id="PTHR43065:SF46">
    <property type="entry name" value="C4-DICARBOXYLATE TRANSPORT SENSOR PROTEIN DCTB"/>
    <property type="match status" value="1"/>
</dbReference>
<dbReference type="InterPro" id="IPR003661">
    <property type="entry name" value="HisK_dim/P_dom"/>
</dbReference>
<dbReference type="PROSITE" id="PS50110">
    <property type="entry name" value="RESPONSE_REGULATORY"/>
    <property type="match status" value="1"/>
</dbReference>
<dbReference type="Gene3D" id="1.10.287.130">
    <property type="match status" value="1"/>
</dbReference>
<evidence type="ECO:0000256" key="15">
    <source>
        <dbReference type="ARBA" id="ARBA00023136"/>
    </source>
</evidence>
<dbReference type="Gene3D" id="3.30.450.20">
    <property type="entry name" value="PAS domain"/>
    <property type="match status" value="1"/>
</dbReference>
<dbReference type="PROSITE" id="PS50113">
    <property type="entry name" value="PAC"/>
    <property type="match status" value="1"/>
</dbReference>
<dbReference type="PRINTS" id="PR00344">
    <property type="entry name" value="BCTRLSENSOR"/>
</dbReference>
<organism evidence="22 23">
    <name type="scientific">Chthoniobacter flavus Ellin428</name>
    <dbReference type="NCBI Taxonomy" id="497964"/>
    <lineage>
        <taxon>Bacteria</taxon>
        <taxon>Pseudomonadati</taxon>
        <taxon>Verrucomicrobiota</taxon>
        <taxon>Spartobacteria</taxon>
        <taxon>Chthoniobacterales</taxon>
        <taxon>Chthoniobacteraceae</taxon>
        <taxon>Chthoniobacter</taxon>
    </lineage>
</organism>
<keyword evidence="12" id="KW-0067">ATP-binding</keyword>
<dbReference type="SUPFAM" id="SSF52172">
    <property type="entry name" value="CheY-like"/>
    <property type="match status" value="1"/>
</dbReference>
<dbReference type="Gene3D" id="3.40.50.2300">
    <property type="match status" value="1"/>
</dbReference>
<evidence type="ECO:0000259" key="19">
    <source>
        <dbReference type="PROSITE" id="PS50109"/>
    </source>
</evidence>
<dbReference type="RefSeq" id="WP_006981615.1">
    <property type="nucleotide sequence ID" value="NZ_ABVL01000014.1"/>
</dbReference>
<dbReference type="SMART" id="SM00086">
    <property type="entry name" value="PAC"/>
    <property type="match status" value="1"/>
</dbReference>
<dbReference type="InterPro" id="IPR000014">
    <property type="entry name" value="PAS"/>
</dbReference>
<reference evidence="22 23" key="1">
    <citation type="journal article" date="2011" name="J. Bacteriol.">
        <title>Genome sequence of Chthoniobacter flavus Ellin428, an aerobic heterotrophic soil bacterium.</title>
        <authorList>
            <person name="Kant R."/>
            <person name="van Passel M.W."/>
            <person name="Palva A."/>
            <person name="Lucas S."/>
            <person name="Lapidus A."/>
            <person name="Glavina Del Rio T."/>
            <person name="Dalin E."/>
            <person name="Tice H."/>
            <person name="Bruce D."/>
            <person name="Goodwin L."/>
            <person name="Pitluck S."/>
            <person name="Larimer F.W."/>
            <person name="Land M.L."/>
            <person name="Hauser L."/>
            <person name="Sangwan P."/>
            <person name="de Vos W.M."/>
            <person name="Janssen P.H."/>
            <person name="Smidt H."/>
        </authorList>
    </citation>
    <scope>NUCLEOTIDE SEQUENCE [LARGE SCALE GENOMIC DNA]</scope>
    <source>
        <strain evidence="22 23">Ellin428</strain>
    </source>
</reference>
<evidence type="ECO:0000313" key="23">
    <source>
        <dbReference type="Proteomes" id="UP000005824"/>
    </source>
</evidence>
<dbReference type="FunFam" id="2.10.70.100:FF:000001">
    <property type="entry name" value="Sensory transduction histidine kinase"/>
    <property type="match status" value="1"/>
</dbReference>
<keyword evidence="17" id="KW-0175">Coiled coil</keyword>
<dbReference type="GO" id="GO:0000155">
    <property type="term" value="F:phosphorelay sensor kinase activity"/>
    <property type="evidence" value="ECO:0007669"/>
    <property type="project" value="InterPro"/>
</dbReference>
<dbReference type="SUPFAM" id="SSF47384">
    <property type="entry name" value="Homodimeric domain of signal transducing histidine kinase"/>
    <property type="match status" value="1"/>
</dbReference>
<keyword evidence="6 16" id="KW-0597">Phosphoprotein</keyword>
<evidence type="ECO:0000256" key="7">
    <source>
        <dbReference type="ARBA" id="ARBA00022679"/>
    </source>
</evidence>
<dbReference type="InterPro" id="IPR011006">
    <property type="entry name" value="CheY-like_superfamily"/>
</dbReference>
<sequence length="759" mass="83684">MHQAIATVPKASGTVEARRAELFEEQKQNIIQHTDWIFARLMPLQWIGGIIVALFVSPRTWAGTESQIHPHIWAAVLLGGAITSLPVFLTLNQPGKALTRHTVAIGQMLMSALLIHLTGGRIETHFHVFGSLAILAFYRDWRVLMSATTVVYIDHLARGYFWPQSVYGVLAAPVWRSLEHAAWVIFEVAFLVISIRKSQSEMFSVAARQAELEALNANIEGVVEERTAELIRENAERRQAEQRLKKSQAQLAQAQQIAHVGSWEWDIVADSVTWSDETGRLYGQRSEDLGSPMAKCFQRVHPEDAVWARSIMEEAMRNLKPFECEHRVVTPGGIERVIHSRGEIVADARGRAIRMIGTAQDITAAKRAAEALRQSDEKLRQSQKMEAVGRLAGGVAHDFNNLLTVITGYSDLLLRELSEANPLREDAEQIQHAAARAAALTRQLLAFSRKQVLQPRVLELNGVVANMGAMLRRLIGEDIELRTSFDSLLGQVKADQGQIEQVILNLAVNARDAMLHGGKLTIQTANVYLDQKSVARNRELEVGEYVMLAISDTGVGMSEEIQAHLFEPFFSTKGVGKGTGLGLATCYGIVCQSGGDIRVYSEPGTGSTFKIYLPRLLTSSAEISTPKASGELPRGQESVLMVEDDSSVRKLAASLLRSCGYQIQEAVDAIEALAIIDRHGAFDLVITDVIMPQMSGKELYSKIMQRAPGARVLFMSGYTDDALAHHGVLDEGLHFLEKPFSPARLAQKVRTVLDNTAGE</sequence>
<dbReference type="InterPro" id="IPR013655">
    <property type="entry name" value="PAS_fold_3"/>
</dbReference>
<evidence type="ECO:0000256" key="6">
    <source>
        <dbReference type="ARBA" id="ARBA00022553"/>
    </source>
</evidence>
<gene>
    <name evidence="22" type="ORF">CfE428DRAFT_4291</name>
</gene>
<keyword evidence="23" id="KW-1185">Reference proteome</keyword>
<protein>
    <recommendedName>
        <fullName evidence="3">histidine kinase</fullName>
        <ecNumber evidence="3">2.7.13.3</ecNumber>
    </recommendedName>
</protein>
<dbReference type="EMBL" id="ABVL01000014">
    <property type="protein sequence ID" value="EDY18155.1"/>
    <property type="molecule type" value="Genomic_DNA"/>
</dbReference>
<dbReference type="NCBIfam" id="TIGR00229">
    <property type="entry name" value="sensory_box"/>
    <property type="match status" value="1"/>
</dbReference>
<keyword evidence="11 22" id="KW-0418">Kinase</keyword>
<keyword evidence="8 18" id="KW-0812">Transmembrane</keyword>
<evidence type="ECO:0000256" key="5">
    <source>
        <dbReference type="ARBA" id="ARBA00022519"/>
    </source>
</evidence>
<feature type="transmembrane region" description="Helical" evidence="18">
    <location>
        <begin position="68"/>
        <end position="91"/>
    </location>
</feature>
<dbReference type="STRING" id="497964.CfE428DRAFT_4291"/>
<evidence type="ECO:0000259" key="21">
    <source>
        <dbReference type="PROSITE" id="PS50113"/>
    </source>
</evidence>
<comment type="catalytic activity">
    <reaction evidence="1">
        <text>ATP + protein L-histidine = ADP + protein N-phospho-L-histidine.</text>
        <dbReference type="EC" id="2.7.13.3"/>
    </reaction>
</comment>
<dbReference type="AlphaFoldDB" id="B4D5V2"/>
<dbReference type="InterPro" id="IPR003594">
    <property type="entry name" value="HATPase_dom"/>
</dbReference>
<keyword evidence="13 18" id="KW-1133">Transmembrane helix</keyword>
<evidence type="ECO:0000256" key="2">
    <source>
        <dbReference type="ARBA" id="ARBA00004429"/>
    </source>
</evidence>
<dbReference type="Pfam" id="PF08447">
    <property type="entry name" value="PAS_3"/>
    <property type="match status" value="1"/>
</dbReference>
<dbReference type="SUPFAM" id="SSF55785">
    <property type="entry name" value="PYP-like sensor domain (PAS domain)"/>
    <property type="match status" value="1"/>
</dbReference>
<feature type="domain" description="Response regulatory" evidence="20">
    <location>
        <begin position="638"/>
        <end position="753"/>
    </location>
</feature>
<dbReference type="InterPro" id="IPR001610">
    <property type="entry name" value="PAC"/>
</dbReference>
<evidence type="ECO:0000256" key="9">
    <source>
        <dbReference type="ARBA" id="ARBA00022737"/>
    </source>
</evidence>
<keyword evidence="7" id="KW-0808">Transferase</keyword>
<feature type="transmembrane region" description="Helical" evidence="18">
    <location>
        <begin position="103"/>
        <end position="122"/>
    </location>
</feature>
<dbReference type="Pfam" id="PF00512">
    <property type="entry name" value="HisKA"/>
    <property type="match status" value="1"/>
</dbReference>
<evidence type="ECO:0000256" key="14">
    <source>
        <dbReference type="ARBA" id="ARBA00023012"/>
    </source>
</evidence>